<dbReference type="InterPro" id="IPR011006">
    <property type="entry name" value="CheY-like_superfamily"/>
</dbReference>
<accession>Q1QRA2</accession>
<evidence type="ECO:0000256" key="4">
    <source>
        <dbReference type="PROSITE-ProRule" id="PRU00169"/>
    </source>
</evidence>
<keyword evidence="5" id="KW-0812">Transmembrane</keyword>
<comment type="catalytic activity">
    <reaction evidence="1">
        <text>ATP + protein L-histidine = ADP + protein N-phospho-L-histidine.</text>
        <dbReference type="EC" id="2.7.13.3"/>
    </reaction>
</comment>
<dbReference type="PANTHER" id="PTHR43065:SF49">
    <property type="entry name" value="HISTIDINE KINASE"/>
    <property type="match status" value="1"/>
</dbReference>
<dbReference type="PROSITE" id="PS50110">
    <property type="entry name" value="RESPONSE_REGULATORY"/>
    <property type="match status" value="1"/>
</dbReference>
<dbReference type="Gene3D" id="3.30.565.10">
    <property type="entry name" value="Histidine kinase-like ATPase, C-terminal domain"/>
    <property type="match status" value="1"/>
</dbReference>
<organism evidence="8 9">
    <name type="scientific">Nitrobacter hamburgensis (strain DSM 10229 / NCIMB 13809 / X14)</name>
    <dbReference type="NCBI Taxonomy" id="323097"/>
    <lineage>
        <taxon>Bacteria</taxon>
        <taxon>Pseudomonadati</taxon>
        <taxon>Pseudomonadota</taxon>
        <taxon>Alphaproteobacteria</taxon>
        <taxon>Hyphomicrobiales</taxon>
        <taxon>Nitrobacteraceae</taxon>
        <taxon>Nitrobacter</taxon>
    </lineage>
</organism>
<dbReference type="GO" id="GO:0000155">
    <property type="term" value="F:phosphorelay sensor kinase activity"/>
    <property type="evidence" value="ECO:0007669"/>
    <property type="project" value="InterPro"/>
</dbReference>
<dbReference type="InterPro" id="IPR001789">
    <property type="entry name" value="Sig_transdc_resp-reg_receiver"/>
</dbReference>
<feature type="domain" description="Histidine kinase" evidence="6">
    <location>
        <begin position="355"/>
        <end position="574"/>
    </location>
</feature>
<dbReference type="eggNOG" id="COG4191">
    <property type="taxonomic scope" value="Bacteria"/>
</dbReference>
<keyword evidence="5" id="KW-0472">Membrane</keyword>
<dbReference type="EMBL" id="CP000319">
    <property type="protein sequence ID" value="ABE61245.1"/>
    <property type="molecule type" value="Genomic_DNA"/>
</dbReference>
<dbReference type="SMART" id="SM00387">
    <property type="entry name" value="HATPase_c"/>
    <property type="match status" value="1"/>
</dbReference>
<keyword evidence="3 4" id="KW-0597">Phosphoprotein</keyword>
<dbReference type="SMART" id="SM00448">
    <property type="entry name" value="REC"/>
    <property type="match status" value="1"/>
</dbReference>
<dbReference type="PRINTS" id="PR00344">
    <property type="entry name" value="BCTRLSENSOR"/>
</dbReference>
<evidence type="ECO:0000313" key="9">
    <source>
        <dbReference type="Proteomes" id="UP000001953"/>
    </source>
</evidence>
<dbReference type="Pfam" id="PF00072">
    <property type="entry name" value="Response_reg"/>
    <property type="match status" value="1"/>
</dbReference>
<name>Q1QRA2_NITHX</name>
<dbReference type="InterPro" id="IPR003661">
    <property type="entry name" value="HisK_dim/P_dom"/>
</dbReference>
<dbReference type="PROSITE" id="PS50109">
    <property type="entry name" value="HIS_KIN"/>
    <property type="match status" value="1"/>
</dbReference>
<dbReference type="Pfam" id="PF22588">
    <property type="entry name" value="dCache_1_like"/>
    <property type="match status" value="1"/>
</dbReference>
<dbReference type="InterPro" id="IPR005467">
    <property type="entry name" value="His_kinase_dom"/>
</dbReference>
<dbReference type="EC" id="2.7.13.3" evidence="2"/>
<reference evidence="8 9" key="1">
    <citation type="submission" date="2006-03" db="EMBL/GenBank/DDBJ databases">
        <title>Complete sequence of chromosome of Nitrobacter hamburgensis X14.</title>
        <authorList>
            <consortium name="US DOE Joint Genome Institute"/>
            <person name="Copeland A."/>
            <person name="Lucas S."/>
            <person name="Lapidus A."/>
            <person name="Barry K."/>
            <person name="Detter J.C."/>
            <person name="Glavina del Rio T."/>
            <person name="Hammon N."/>
            <person name="Israni S."/>
            <person name="Dalin E."/>
            <person name="Tice H."/>
            <person name="Pitluck S."/>
            <person name="Chain P."/>
            <person name="Malfatti S."/>
            <person name="Shin M."/>
            <person name="Vergez L."/>
            <person name="Schmutz J."/>
            <person name="Larimer F."/>
            <person name="Land M."/>
            <person name="Hauser L."/>
            <person name="Kyrpides N."/>
            <person name="Ivanova N."/>
            <person name="Ward B."/>
            <person name="Arp D."/>
            <person name="Klotz M."/>
            <person name="Stein L."/>
            <person name="O'Mullan G."/>
            <person name="Starkenburg S."/>
            <person name="Sayavedra L."/>
            <person name="Poret-Peterson A.T."/>
            <person name="Gentry M.E."/>
            <person name="Bruce D."/>
            <person name="Richardson P."/>
        </authorList>
    </citation>
    <scope>NUCLEOTIDE SEQUENCE [LARGE SCALE GENOMIC DNA]</scope>
    <source>
        <strain evidence="9">DSM 10229 / NCIMB 13809 / X14</strain>
    </source>
</reference>
<dbReference type="InterPro" id="IPR054327">
    <property type="entry name" value="His-kinase-like_sensor"/>
</dbReference>
<dbReference type="Gene3D" id="3.40.50.2300">
    <property type="match status" value="1"/>
</dbReference>
<feature type="transmembrane region" description="Helical" evidence="5">
    <location>
        <begin position="301"/>
        <end position="320"/>
    </location>
</feature>
<feature type="modified residue" description="4-aspartylphosphate" evidence="4">
    <location>
        <position position="645"/>
    </location>
</feature>
<evidence type="ECO:0000256" key="5">
    <source>
        <dbReference type="SAM" id="Phobius"/>
    </source>
</evidence>
<keyword evidence="5" id="KW-1133">Transmembrane helix</keyword>
<dbReference type="STRING" id="323097.Nham_0349"/>
<dbReference type="CDD" id="cd12915">
    <property type="entry name" value="PDC2_DGC_like"/>
    <property type="match status" value="1"/>
</dbReference>
<dbReference type="KEGG" id="nha:Nham_0349"/>
<dbReference type="InterPro" id="IPR036890">
    <property type="entry name" value="HATPase_C_sf"/>
</dbReference>
<feature type="transmembrane region" description="Helical" evidence="5">
    <location>
        <begin position="277"/>
        <end position="295"/>
    </location>
</feature>
<dbReference type="InterPro" id="IPR004358">
    <property type="entry name" value="Sig_transdc_His_kin-like_C"/>
</dbReference>
<dbReference type="eggNOG" id="COG2204">
    <property type="taxonomic scope" value="Bacteria"/>
</dbReference>
<dbReference type="InterPro" id="IPR036097">
    <property type="entry name" value="HisK_dim/P_sf"/>
</dbReference>
<dbReference type="SUPFAM" id="SSF52172">
    <property type="entry name" value="CheY-like"/>
    <property type="match status" value="1"/>
</dbReference>
<evidence type="ECO:0000313" key="8">
    <source>
        <dbReference type="EMBL" id="ABE61245.1"/>
    </source>
</evidence>
<feature type="transmembrane region" description="Helical" evidence="5">
    <location>
        <begin position="20"/>
        <end position="42"/>
    </location>
</feature>
<keyword evidence="9" id="KW-1185">Reference proteome</keyword>
<sequence length="722" mass="79761">MEHGQSHRAVQSERHAAVRLLKALMVASVLLPMALFAITAWVDYRNFERITNERIDRSLDILHEHSLKVLETTERAYAEVNEVVRGMSDNDIRLNEAALNKRLKQIVTGTPQMQGIEIIDRDGHPLVSSNGLLTPGDIDFSKAEYFTALKSREGGTYVSTINAPRPGVPGYFISLSQRRPWDDGTFNGVISIAVPTSYFENFYAHISDTVDYFALVRADGHFLARYPVVSPASLLSFDDDKDFRTRIAHGHDYSIYTAESPYDHITRRIGYRKIAGYPLYVLVGVEWKAIVSEWLRYNINYLIFGAPLMVFLFAVLGLALRRTQRLYDESERREAVENALRHAQRMEAIGQLTGGVAHDFNNLLMIISGSVQRLRRELTDKKSLRLLDMIGTATHRGETLTRHLLTYSRRQTLTPEVIDLAQRLPVLRELLTRSLRTDIEINVEVPDTVCAVRVDPSEFELAILNLAVNAKDAMPNGGALSMSARPVTLKGDASEEGLSGDFVAVYVADTGQGIPADVMMRVFEPFFTTKDVSKGTGLGLSQVYGFAKQSGGTATVTSTEGQGTTVTLYLPRSLEQPQPAEPPLQAPAQAEAAGTVLLVEDDVDVADVGASYMRQLGYRVRSVADVQAALAALQVDAQVDLVFSDIMMPGGRNGLDLAREIGERFPHIPVLLTTGYSASAQDAARYGVVVLQKPYDLESLRRHVREAMEQARVPPAALGVAG</sequence>
<evidence type="ECO:0000259" key="7">
    <source>
        <dbReference type="PROSITE" id="PS50110"/>
    </source>
</evidence>
<dbReference type="InterPro" id="IPR003594">
    <property type="entry name" value="HATPase_dom"/>
</dbReference>
<dbReference type="HOGENOM" id="CLU_000445_114_21_5"/>
<dbReference type="SMART" id="SM00388">
    <property type="entry name" value="HisKA"/>
    <property type="match status" value="1"/>
</dbReference>
<dbReference type="PANTHER" id="PTHR43065">
    <property type="entry name" value="SENSOR HISTIDINE KINASE"/>
    <property type="match status" value="1"/>
</dbReference>
<protein>
    <recommendedName>
        <fullName evidence="2">histidine kinase</fullName>
        <ecNumber evidence="2">2.7.13.3</ecNumber>
    </recommendedName>
</protein>
<dbReference type="AlphaFoldDB" id="Q1QRA2"/>
<feature type="domain" description="Response regulatory" evidence="7">
    <location>
        <begin position="595"/>
        <end position="708"/>
    </location>
</feature>
<dbReference type="Gene3D" id="1.10.287.130">
    <property type="match status" value="1"/>
</dbReference>
<dbReference type="Proteomes" id="UP000001953">
    <property type="component" value="Chromosome"/>
</dbReference>
<evidence type="ECO:0000256" key="1">
    <source>
        <dbReference type="ARBA" id="ARBA00000085"/>
    </source>
</evidence>
<evidence type="ECO:0000256" key="2">
    <source>
        <dbReference type="ARBA" id="ARBA00012438"/>
    </source>
</evidence>
<keyword evidence="8" id="KW-0418">Kinase</keyword>
<dbReference type="SUPFAM" id="SSF55874">
    <property type="entry name" value="ATPase domain of HSP90 chaperone/DNA topoisomerase II/histidine kinase"/>
    <property type="match status" value="1"/>
</dbReference>
<dbReference type="Pfam" id="PF00512">
    <property type="entry name" value="HisKA"/>
    <property type="match status" value="1"/>
</dbReference>
<evidence type="ECO:0000259" key="6">
    <source>
        <dbReference type="PROSITE" id="PS50109"/>
    </source>
</evidence>
<dbReference type="CDD" id="cd12914">
    <property type="entry name" value="PDC1_DGC_like"/>
    <property type="match status" value="1"/>
</dbReference>
<dbReference type="Gene3D" id="3.30.450.20">
    <property type="entry name" value="PAS domain"/>
    <property type="match status" value="2"/>
</dbReference>
<proteinExistence type="predicted"/>
<dbReference type="Pfam" id="PF02518">
    <property type="entry name" value="HATPase_c"/>
    <property type="match status" value="1"/>
</dbReference>
<evidence type="ECO:0000256" key="3">
    <source>
        <dbReference type="ARBA" id="ARBA00022553"/>
    </source>
</evidence>
<dbReference type="SUPFAM" id="SSF47384">
    <property type="entry name" value="Homodimeric domain of signal transducing histidine kinase"/>
    <property type="match status" value="1"/>
</dbReference>
<keyword evidence="8" id="KW-0808">Transferase</keyword>
<gene>
    <name evidence="8" type="ordered locus">Nham_0349</name>
</gene>